<dbReference type="AlphaFoldDB" id="A0AAD7A1L3"/>
<proteinExistence type="predicted"/>
<comment type="caution">
    <text evidence="2">The sequence shown here is derived from an EMBL/GenBank/DDBJ whole genome shotgun (WGS) entry which is preliminary data.</text>
</comment>
<gene>
    <name evidence="2" type="ORF">DFH08DRAFT_809283</name>
</gene>
<keyword evidence="3" id="KW-1185">Reference proteome</keyword>
<evidence type="ECO:0000313" key="3">
    <source>
        <dbReference type="Proteomes" id="UP001218218"/>
    </source>
</evidence>
<feature type="compositionally biased region" description="Basic and acidic residues" evidence="1">
    <location>
        <begin position="128"/>
        <end position="138"/>
    </location>
</feature>
<reference evidence="2" key="1">
    <citation type="submission" date="2023-03" db="EMBL/GenBank/DDBJ databases">
        <title>Massive genome expansion in bonnet fungi (Mycena s.s.) driven by repeated elements and novel gene families across ecological guilds.</title>
        <authorList>
            <consortium name="Lawrence Berkeley National Laboratory"/>
            <person name="Harder C.B."/>
            <person name="Miyauchi S."/>
            <person name="Viragh M."/>
            <person name="Kuo A."/>
            <person name="Thoen E."/>
            <person name="Andreopoulos B."/>
            <person name="Lu D."/>
            <person name="Skrede I."/>
            <person name="Drula E."/>
            <person name="Henrissat B."/>
            <person name="Morin E."/>
            <person name="Kohler A."/>
            <person name="Barry K."/>
            <person name="LaButti K."/>
            <person name="Morin E."/>
            <person name="Salamov A."/>
            <person name="Lipzen A."/>
            <person name="Mereny Z."/>
            <person name="Hegedus B."/>
            <person name="Baldrian P."/>
            <person name="Stursova M."/>
            <person name="Weitz H."/>
            <person name="Taylor A."/>
            <person name="Grigoriev I.V."/>
            <person name="Nagy L.G."/>
            <person name="Martin F."/>
            <person name="Kauserud H."/>
        </authorList>
    </citation>
    <scope>NUCLEOTIDE SEQUENCE</scope>
    <source>
        <strain evidence="2">CBHHK002</strain>
    </source>
</reference>
<protein>
    <submittedName>
        <fullName evidence="2">Uncharacterized protein</fullName>
    </submittedName>
</protein>
<feature type="region of interest" description="Disordered" evidence="1">
    <location>
        <begin position="119"/>
        <end position="138"/>
    </location>
</feature>
<accession>A0AAD7A1L3</accession>
<sequence length="138" mass="15634">MQLGIVTVRPGGRTVPKRVVQWTVRRRYGSGGSLITLDGTGRIWSQRVLLMVLVIMPAPPQAPSLRRVMCRAYACESKAYLPRCIGSVLSFADPQRDQKARLHVRGNLVYRQIYPYRRDGEGGQSDGRTAKEKTRQHR</sequence>
<name>A0AAD7A1L3_9AGAR</name>
<evidence type="ECO:0000313" key="2">
    <source>
        <dbReference type="EMBL" id="KAJ7347548.1"/>
    </source>
</evidence>
<dbReference type="EMBL" id="JARIHO010000019">
    <property type="protein sequence ID" value="KAJ7347548.1"/>
    <property type="molecule type" value="Genomic_DNA"/>
</dbReference>
<evidence type="ECO:0000256" key="1">
    <source>
        <dbReference type="SAM" id="MobiDB-lite"/>
    </source>
</evidence>
<dbReference type="Proteomes" id="UP001218218">
    <property type="component" value="Unassembled WGS sequence"/>
</dbReference>
<organism evidence="2 3">
    <name type="scientific">Mycena albidolilacea</name>
    <dbReference type="NCBI Taxonomy" id="1033008"/>
    <lineage>
        <taxon>Eukaryota</taxon>
        <taxon>Fungi</taxon>
        <taxon>Dikarya</taxon>
        <taxon>Basidiomycota</taxon>
        <taxon>Agaricomycotina</taxon>
        <taxon>Agaricomycetes</taxon>
        <taxon>Agaricomycetidae</taxon>
        <taxon>Agaricales</taxon>
        <taxon>Marasmiineae</taxon>
        <taxon>Mycenaceae</taxon>
        <taxon>Mycena</taxon>
    </lineage>
</organism>